<organism evidence="2 3">
    <name type="scientific">Lithospermum erythrorhizon</name>
    <name type="common">Purple gromwell</name>
    <name type="synonym">Lithospermum officinale var. erythrorhizon</name>
    <dbReference type="NCBI Taxonomy" id="34254"/>
    <lineage>
        <taxon>Eukaryota</taxon>
        <taxon>Viridiplantae</taxon>
        <taxon>Streptophyta</taxon>
        <taxon>Embryophyta</taxon>
        <taxon>Tracheophyta</taxon>
        <taxon>Spermatophyta</taxon>
        <taxon>Magnoliopsida</taxon>
        <taxon>eudicotyledons</taxon>
        <taxon>Gunneridae</taxon>
        <taxon>Pentapetalae</taxon>
        <taxon>asterids</taxon>
        <taxon>lamiids</taxon>
        <taxon>Boraginales</taxon>
        <taxon>Boraginaceae</taxon>
        <taxon>Boraginoideae</taxon>
        <taxon>Lithospermeae</taxon>
        <taxon>Lithospermum</taxon>
    </lineage>
</organism>
<protein>
    <recommendedName>
        <fullName evidence="1">Reverse transcriptase Ty1/copia-type domain-containing protein</fullName>
    </recommendedName>
</protein>
<evidence type="ECO:0000259" key="1">
    <source>
        <dbReference type="Pfam" id="PF07727"/>
    </source>
</evidence>
<evidence type="ECO:0000313" key="2">
    <source>
        <dbReference type="EMBL" id="GAA0156760.1"/>
    </source>
</evidence>
<keyword evidence="3" id="KW-1185">Reference proteome</keyword>
<evidence type="ECO:0000313" key="3">
    <source>
        <dbReference type="Proteomes" id="UP001454036"/>
    </source>
</evidence>
<dbReference type="InterPro" id="IPR043502">
    <property type="entry name" value="DNA/RNA_pol_sf"/>
</dbReference>
<dbReference type="SUPFAM" id="SSF56672">
    <property type="entry name" value="DNA/RNA polymerases"/>
    <property type="match status" value="1"/>
</dbReference>
<dbReference type="Proteomes" id="UP001454036">
    <property type="component" value="Unassembled WGS sequence"/>
</dbReference>
<dbReference type="AlphaFoldDB" id="A0AAV3PYL8"/>
<name>A0AAV3PYL8_LITER</name>
<proteinExistence type="predicted"/>
<gene>
    <name evidence="2" type="ORF">LIER_38340</name>
</gene>
<dbReference type="EMBL" id="BAABME010019304">
    <property type="protein sequence ID" value="GAA0156760.1"/>
    <property type="molecule type" value="Genomic_DNA"/>
</dbReference>
<dbReference type="InterPro" id="IPR013103">
    <property type="entry name" value="RVT_2"/>
</dbReference>
<accession>A0AAV3PYL8</accession>
<dbReference type="Pfam" id="PF07727">
    <property type="entry name" value="RVT_2"/>
    <property type="match status" value="1"/>
</dbReference>
<comment type="caution">
    <text evidence="2">The sequence shown here is derived from an EMBL/GenBank/DDBJ whole genome shotgun (WGS) entry which is preliminary data.</text>
</comment>
<reference evidence="2 3" key="1">
    <citation type="submission" date="2024-01" db="EMBL/GenBank/DDBJ databases">
        <title>The complete chloroplast genome sequence of Lithospermum erythrorhizon: insights into the phylogenetic relationship among Boraginaceae species and the maternal lineages of purple gromwells.</title>
        <authorList>
            <person name="Okada T."/>
            <person name="Watanabe K."/>
        </authorList>
    </citation>
    <scope>NUCLEOTIDE SEQUENCE [LARGE SCALE GENOMIC DNA]</scope>
</reference>
<sequence>MIIGLAAQKGWKLFQLDVKFAFLQGELDEEVFVAQPQGYIVKGKEDQVYKPHKALYGLKQTPRAWYNRIENHFVKENFKKYSSEQTLFTKRNKEGKIIIVSVYVDDLIYTSDDEKLIAEFKMSMLKEFDMTDIGNMSYFLGSEVKQSEKGVFISQRQYA</sequence>
<feature type="domain" description="Reverse transcriptase Ty1/copia-type" evidence="1">
    <location>
        <begin position="2"/>
        <end position="159"/>
    </location>
</feature>